<protein>
    <submittedName>
        <fullName evidence="1">Uncharacterized protein</fullName>
    </submittedName>
</protein>
<organism evidence="1 2">
    <name type="scientific">Colletotrichum truncatum</name>
    <name type="common">Anthracnose fungus</name>
    <name type="synonym">Colletotrichum capsici</name>
    <dbReference type="NCBI Taxonomy" id="5467"/>
    <lineage>
        <taxon>Eukaryota</taxon>
        <taxon>Fungi</taxon>
        <taxon>Dikarya</taxon>
        <taxon>Ascomycota</taxon>
        <taxon>Pezizomycotina</taxon>
        <taxon>Sordariomycetes</taxon>
        <taxon>Hypocreomycetidae</taxon>
        <taxon>Glomerellales</taxon>
        <taxon>Glomerellaceae</taxon>
        <taxon>Colletotrichum</taxon>
        <taxon>Colletotrichum truncatum species complex</taxon>
    </lineage>
</organism>
<proteinExistence type="predicted"/>
<dbReference type="Proteomes" id="UP000805649">
    <property type="component" value="Unassembled WGS sequence"/>
</dbReference>
<comment type="caution">
    <text evidence="1">The sequence shown here is derived from an EMBL/GenBank/DDBJ whole genome shotgun (WGS) entry which is preliminary data.</text>
</comment>
<evidence type="ECO:0000313" key="1">
    <source>
        <dbReference type="EMBL" id="KAL0938726.1"/>
    </source>
</evidence>
<name>A0ACC3Z3R5_COLTU</name>
<evidence type="ECO:0000313" key="2">
    <source>
        <dbReference type="Proteomes" id="UP000805649"/>
    </source>
</evidence>
<reference evidence="1 2" key="1">
    <citation type="journal article" date="2020" name="Phytopathology">
        <title>Genome Sequence Resources of Colletotrichum truncatum, C. plurivorum, C. musicola, and C. sojae: Four Species Pathogenic to Soybean (Glycine max).</title>
        <authorList>
            <person name="Rogerio F."/>
            <person name="Boufleur T.R."/>
            <person name="Ciampi-Guillardi M."/>
            <person name="Sukno S.A."/>
            <person name="Thon M.R."/>
            <person name="Massola Junior N.S."/>
            <person name="Baroncelli R."/>
        </authorList>
    </citation>
    <scope>NUCLEOTIDE SEQUENCE [LARGE SCALE GENOMIC DNA]</scope>
    <source>
        <strain evidence="1 2">CMES1059</strain>
    </source>
</reference>
<accession>A0ACC3Z3R5</accession>
<keyword evidence="2" id="KW-1185">Reference proteome</keyword>
<gene>
    <name evidence="1" type="ORF">CTRU02_205336</name>
</gene>
<dbReference type="EMBL" id="VUJX02000003">
    <property type="protein sequence ID" value="KAL0938726.1"/>
    <property type="molecule type" value="Genomic_DNA"/>
</dbReference>
<sequence>MAGFDVNPLKFLPPGTPSDVYVQATTLDLNVDPSTLAAISGMAYTTTRSLKH</sequence>